<dbReference type="OrthoDB" id="5389929at2759"/>
<protein>
    <submittedName>
        <fullName evidence="1">Uncharacterized protein</fullName>
    </submittedName>
</protein>
<keyword evidence="2" id="KW-1185">Reference proteome</keyword>
<dbReference type="EMBL" id="JAOTPV010000001">
    <property type="protein sequence ID" value="KAJ4491003.1"/>
    <property type="molecule type" value="Genomic_DNA"/>
</dbReference>
<dbReference type="AlphaFoldDB" id="A0A9W9DXD1"/>
<dbReference type="Proteomes" id="UP001150266">
    <property type="component" value="Unassembled WGS sequence"/>
</dbReference>
<evidence type="ECO:0000313" key="1">
    <source>
        <dbReference type="EMBL" id="KAJ4491003.1"/>
    </source>
</evidence>
<sequence>MHIKELESSAVALWNGDDELVKMYALTEADWQVMHYITYDIGPKIIFHRDGNPHIGLAIGIVNGLLTLLLKNISKFAGRKNGMENEISSAIEGIKDRLPGLKMYQAIYTGNNELEIDLQKKILFAYLAFIDQSMEITKYSVQSGYHIKLCCEELIGLWIDTLVHGMNALKSHNEELQWDQNTTHLIEIQNALNLASWTPENHRKKLLDYKFWLYFEHMKKKYTNKYASMDWSKARLSSVLILQGINNENLNEGKTHNWLSPFALDFAEKLYDNNTNPPSNAVYICDLADSASRALFTALLMVLLQLLWPKREYFSKFDGHYESLMAFLH</sequence>
<evidence type="ECO:0000313" key="2">
    <source>
        <dbReference type="Proteomes" id="UP001150266"/>
    </source>
</evidence>
<reference evidence="1" key="1">
    <citation type="submission" date="2022-08" db="EMBL/GenBank/DDBJ databases">
        <title>A Global Phylogenomic Analysis of the Shiitake Genus Lentinula.</title>
        <authorList>
            <consortium name="DOE Joint Genome Institute"/>
            <person name="Sierra-Patev S."/>
            <person name="Min B."/>
            <person name="Naranjo-Ortiz M."/>
            <person name="Looney B."/>
            <person name="Konkel Z."/>
            <person name="Slot J.C."/>
            <person name="Sakamoto Y."/>
            <person name="Steenwyk J.L."/>
            <person name="Rokas A."/>
            <person name="Carro J."/>
            <person name="Camarero S."/>
            <person name="Ferreira P."/>
            <person name="Molpeceres G."/>
            <person name="Ruiz-Duenas F.J."/>
            <person name="Serrano A."/>
            <person name="Henrissat B."/>
            <person name="Drula E."/>
            <person name="Hughes K.W."/>
            <person name="Mata J.L."/>
            <person name="Ishikawa N.K."/>
            <person name="Vargas-Isla R."/>
            <person name="Ushijima S."/>
            <person name="Smith C.A."/>
            <person name="Ahrendt S."/>
            <person name="Andreopoulos W."/>
            <person name="He G."/>
            <person name="Labutti K."/>
            <person name="Lipzen A."/>
            <person name="Ng V."/>
            <person name="Riley R."/>
            <person name="Sandor L."/>
            <person name="Barry K."/>
            <person name="Martinez A.T."/>
            <person name="Xiao Y."/>
            <person name="Gibbons J.G."/>
            <person name="Terashima K."/>
            <person name="Grigoriev I.V."/>
            <person name="Hibbett D.S."/>
        </authorList>
    </citation>
    <scope>NUCLEOTIDE SEQUENCE</scope>
    <source>
        <strain evidence="1">JLM2183</strain>
    </source>
</reference>
<gene>
    <name evidence="1" type="ORF">J3R30DRAFT_3753763</name>
</gene>
<comment type="caution">
    <text evidence="1">The sequence shown here is derived from an EMBL/GenBank/DDBJ whole genome shotgun (WGS) entry which is preliminary data.</text>
</comment>
<organism evidence="1 2">
    <name type="scientific">Lentinula aciculospora</name>
    <dbReference type="NCBI Taxonomy" id="153920"/>
    <lineage>
        <taxon>Eukaryota</taxon>
        <taxon>Fungi</taxon>
        <taxon>Dikarya</taxon>
        <taxon>Basidiomycota</taxon>
        <taxon>Agaricomycotina</taxon>
        <taxon>Agaricomycetes</taxon>
        <taxon>Agaricomycetidae</taxon>
        <taxon>Agaricales</taxon>
        <taxon>Marasmiineae</taxon>
        <taxon>Omphalotaceae</taxon>
        <taxon>Lentinula</taxon>
    </lineage>
</organism>
<proteinExistence type="predicted"/>
<name>A0A9W9DXD1_9AGAR</name>
<accession>A0A9W9DXD1</accession>